<dbReference type="Pfam" id="PF00313">
    <property type="entry name" value="CSD"/>
    <property type="match status" value="1"/>
</dbReference>
<dbReference type="InterPro" id="IPR019844">
    <property type="entry name" value="CSD_CS"/>
</dbReference>
<dbReference type="InterPro" id="IPR002059">
    <property type="entry name" value="CSP_DNA-bd"/>
</dbReference>
<dbReference type="InterPro" id="IPR012340">
    <property type="entry name" value="NA-bd_OB-fold"/>
</dbReference>
<gene>
    <name evidence="3" type="primary">scoF</name>
    <name evidence="3" type="ORF">E2C01_087673</name>
</gene>
<dbReference type="AlphaFoldDB" id="A0A5B7JHX0"/>
<comment type="caution">
    <text evidence="3">The sequence shown here is derived from an EMBL/GenBank/DDBJ whole genome shotgun (WGS) entry which is preliminary data.</text>
</comment>
<evidence type="ECO:0000313" key="3">
    <source>
        <dbReference type="EMBL" id="MPC92578.1"/>
    </source>
</evidence>
<organism evidence="3 4">
    <name type="scientific">Portunus trituberculatus</name>
    <name type="common">Swimming crab</name>
    <name type="synonym">Neptunus trituberculatus</name>
    <dbReference type="NCBI Taxonomy" id="210409"/>
    <lineage>
        <taxon>Eukaryota</taxon>
        <taxon>Metazoa</taxon>
        <taxon>Ecdysozoa</taxon>
        <taxon>Arthropoda</taxon>
        <taxon>Crustacea</taxon>
        <taxon>Multicrustacea</taxon>
        <taxon>Malacostraca</taxon>
        <taxon>Eumalacostraca</taxon>
        <taxon>Eucarida</taxon>
        <taxon>Decapoda</taxon>
        <taxon>Pleocyemata</taxon>
        <taxon>Brachyura</taxon>
        <taxon>Eubrachyura</taxon>
        <taxon>Portunoidea</taxon>
        <taxon>Portunidae</taxon>
        <taxon>Portuninae</taxon>
        <taxon>Portunus</taxon>
    </lineage>
</organism>
<feature type="region of interest" description="Disordered" evidence="1">
    <location>
        <begin position="53"/>
        <end position="77"/>
    </location>
</feature>
<dbReference type="SUPFAM" id="SSF50249">
    <property type="entry name" value="Nucleic acid-binding proteins"/>
    <property type="match status" value="1"/>
</dbReference>
<dbReference type="PROSITE" id="PS00352">
    <property type="entry name" value="CSD_1"/>
    <property type="match status" value="1"/>
</dbReference>
<dbReference type="CDD" id="cd04458">
    <property type="entry name" value="CSP_CDS"/>
    <property type="match status" value="1"/>
</dbReference>
<sequence>MTSDPRHTMTYMPRAMTTVKWYNFKRGFGFIADNQTGKDVFAHISGLTRSLRRRLPREGKHSFSQSIRKTRDLRPEL</sequence>
<dbReference type="Gene3D" id="2.40.50.140">
    <property type="entry name" value="Nucleic acid-binding proteins"/>
    <property type="match status" value="1"/>
</dbReference>
<dbReference type="Proteomes" id="UP000324222">
    <property type="component" value="Unassembled WGS sequence"/>
</dbReference>
<evidence type="ECO:0000259" key="2">
    <source>
        <dbReference type="Pfam" id="PF00313"/>
    </source>
</evidence>
<protein>
    <submittedName>
        <fullName evidence="3">Cold shock protein ScoF</fullName>
    </submittedName>
</protein>
<evidence type="ECO:0000313" key="4">
    <source>
        <dbReference type="Proteomes" id="UP000324222"/>
    </source>
</evidence>
<dbReference type="GO" id="GO:0003676">
    <property type="term" value="F:nucleic acid binding"/>
    <property type="evidence" value="ECO:0007669"/>
    <property type="project" value="InterPro"/>
</dbReference>
<accession>A0A5B7JHX0</accession>
<feature type="domain" description="CSD" evidence="2">
    <location>
        <begin position="18"/>
        <end position="67"/>
    </location>
</feature>
<evidence type="ECO:0000256" key="1">
    <source>
        <dbReference type="SAM" id="MobiDB-lite"/>
    </source>
</evidence>
<keyword evidence="4" id="KW-1185">Reference proteome</keyword>
<dbReference type="PRINTS" id="PR00050">
    <property type="entry name" value="COLDSHOCK"/>
</dbReference>
<dbReference type="EMBL" id="VSRR010091758">
    <property type="protein sequence ID" value="MPC92578.1"/>
    <property type="molecule type" value="Genomic_DNA"/>
</dbReference>
<reference evidence="3 4" key="1">
    <citation type="submission" date="2019-05" db="EMBL/GenBank/DDBJ databases">
        <title>Another draft genome of Portunus trituberculatus and its Hox gene families provides insights of decapod evolution.</title>
        <authorList>
            <person name="Jeong J.-H."/>
            <person name="Song I."/>
            <person name="Kim S."/>
            <person name="Choi T."/>
            <person name="Kim D."/>
            <person name="Ryu S."/>
            <person name="Kim W."/>
        </authorList>
    </citation>
    <scope>NUCLEOTIDE SEQUENCE [LARGE SCALE GENOMIC DNA]</scope>
    <source>
        <tissue evidence="3">Muscle</tissue>
    </source>
</reference>
<name>A0A5B7JHX0_PORTR</name>
<proteinExistence type="predicted"/>